<dbReference type="KEGG" id="bban:J4G43_035760"/>
<dbReference type="Gene3D" id="3.40.50.150">
    <property type="entry name" value="Vaccinia Virus protein VP39"/>
    <property type="match status" value="1"/>
</dbReference>
<name>A0A939MES4_9BRAD</name>
<evidence type="ECO:0000313" key="5">
    <source>
        <dbReference type="Proteomes" id="UP000664702"/>
    </source>
</evidence>
<keyword evidence="1" id="KW-0808">Transferase</keyword>
<dbReference type="CDD" id="cd02440">
    <property type="entry name" value="AdoMet_MTases"/>
    <property type="match status" value="1"/>
</dbReference>
<dbReference type="InterPro" id="IPR013216">
    <property type="entry name" value="Methyltransf_11"/>
</dbReference>
<dbReference type="GO" id="GO:0032259">
    <property type="term" value="P:methylation"/>
    <property type="evidence" value="ECO:0007669"/>
    <property type="project" value="UniProtKB-KW"/>
</dbReference>
<dbReference type="Pfam" id="PF08241">
    <property type="entry name" value="Methyltransf_11"/>
    <property type="match status" value="1"/>
</dbReference>
<dbReference type="RefSeq" id="WP_208087787.1">
    <property type="nucleotide sequence ID" value="NZ_CP086136.1"/>
</dbReference>
<gene>
    <name evidence="4" type="ORF">J4G43_035760</name>
    <name evidence="3" type="ORF">J4G43_37690</name>
</gene>
<dbReference type="Proteomes" id="UP000664702">
    <property type="component" value="Chromosome"/>
</dbReference>
<dbReference type="InterPro" id="IPR050447">
    <property type="entry name" value="Erg6_SMT_methyltransf"/>
</dbReference>
<dbReference type="PANTHER" id="PTHR44068">
    <property type="entry name" value="ZGC:194242"/>
    <property type="match status" value="1"/>
</dbReference>
<evidence type="ECO:0000313" key="3">
    <source>
        <dbReference type="EMBL" id="MBO1866435.1"/>
    </source>
</evidence>
<feature type="domain" description="Methyltransferase type 11" evidence="2">
    <location>
        <begin position="107"/>
        <end position="201"/>
    </location>
</feature>
<evidence type="ECO:0000256" key="1">
    <source>
        <dbReference type="ARBA" id="ARBA00022679"/>
    </source>
</evidence>
<reference evidence="4 5" key="2">
    <citation type="journal article" date="2022" name="Int. J. Syst. Evol. Microbiol.">
        <title>Strains of Bradyrhizobium barranii sp. nov. associated with legumes native to Canada are symbionts of soybeans and belong to different subspecies (subsp. barranii subsp. nov. and subsp. apii subsp. nov.) and symbiovars (sv. glycinearum and sv. septentrionale).</title>
        <authorList>
            <person name="Bromfield E.S.P."/>
            <person name="Cloutier S."/>
            <person name="Wasai-Hara S."/>
            <person name="Minamisawa K."/>
        </authorList>
    </citation>
    <scope>NUCLEOTIDE SEQUENCE [LARGE SCALE GENOMIC DNA]</scope>
    <source>
        <strain evidence="4 5">144S4</strain>
    </source>
</reference>
<protein>
    <submittedName>
        <fullName evidence="3">Methyltransferase domain-containing protein</fullName>
    </submittedName>
</protein>
<sequence>MPGDFEGRGSLALPVQRLRNSGRSAIAGAYSCARLMGGIQLCHDESAPMNNRVVRDFWNEAACGEAAYAVGIDASNRFSSQRETRYELEPFIKPFARFEEGHEQAVLEIGVGMGADHERWARSGPARLCGIDLTPRAVDLTRERLALAHLESELRVADGERLPFPDATFDIVYSWGVLHHSADTTQAFKEVARVLKPRGTARIMIYHKWSIVGLMLWLRYGRLSSSLASIYANHLESPGTKAYSTKEAAAIVEASGLQMVKMEVELSPGDLLSGATGQRHRGRLLSIARRLWPRALLLAVARQLGLYLMIEAIRPSE</sequence>
<proteinExistence type="predicted"/>
<dbReference type="PANTHER" id="PTHR44068:SF11">
    <property type="entry name" value="GERANYL DIPHOSPHATE 2-C-METHYLTRANSFERASE"/>
    <property type="match status" value="1"/>
</dbReference>
<dbReference type="EMBL" id="JAGEMI010000001">
    <property type="protein sequence ID" value="MBO1866435.1"/>
    <property type="molecule type" value="Genomic_DNA"/>
</dbReference>
<accession>A0A939MES4</accession>
<organism evidence="3">
    <name type="scientific">Bradyrhizobium barranii subsp. barranii</name>
    <dbReference type="NCBI Taxonomy" id="2823807"/>
    <lineage>
        <taxon>Bacteria</taxon>
        <taxon>Pseudomonadati</taxon>
        <taxon>Pseudomonadota</taxon>
        <taxon>Alphaproteobacteria</taxon>
        <taxon>Hyphomicrobiales</taxon>
        <taxon>Nitrobacteraceae</taxon>
        <taxon>Bradyrhizobium</taxon>
        <taxon>Bradyrhizobium barranii</taxon>
    </lineage>
</organism>
<evidence type="ECO:0000313" key="4">
    <source>
        <dbReference type="EMBL" id="UEM10020.1"/>
    </source>
</evidence>
<dbReference type="EMBL" id="CP086136">
    <property type="protein sequence ID" value="UEM10020.1"/>
    <property type="molecule type" value="Genomic_DNA"/>
</dbReference>
<dbReference type="GO" id="GO:0008757">
    <property type="term" value="F:S-adenosylmethionine-dependent methyltransferase activity"/>
    <property type="evidence" value="ECO:0007669"/>
    <property type="project" value="InterPro"/>
</dbReference>
<dbReference type="InterPro" id="IPR029063">
    <property type="entry name" value="SAM-dependent_MTases_sf"/>
</dbReference>
<evidence type="ECO:0000259" key="2">
    <source>
        <dbReference type="Pfam" id="PF08241"/>
    </source>
</evidence>
<keyword evidence="3" id="KW-0489">Methyltransferase</keyword>
<reference evidence="3" key="1">
    <citation type="submission" date="2021-03" db="EMBL/GenBank/DDBJ databases">
        <title>Whole Genome Sequence of Bradyrhizobium sp. Strain 144S4.</title>
        <authorList>
            <person name="Bromfield E.S.P."/>
            <person name="Cloutier S."/>
        </authorList>
    </citation>
    <scope>NUCLEOTIDE SEQUENCE [LARGE SCALE GENOMIC DNA]</scope>
    <source>
        <strain evidence="3">144S4</strain>
    </source>
</reference>
<dbReference type="SUPFAM" id="SSF53335">
    <property type="entry name" value="S-adenosyl-L-methionine-dependent methyltransferases"/>
    <property type="match status" value="1"/>
</dbReference>
<dbReference type="AlphaFoldDB" id="A0A939MES4"/>